<proteinExistence type="predicted"/>
<feature type="region of interest" description="Disordered" evidence="1">
    <location>
        <begin position="580"/>
        <end position="636"/>
    </location>
</feature>
<feature type="compositionally biased region" description="Low complexity" evidence="1">
    <location>
        <begin position="591"/>
        <end position="604"/>
    </location>
</feature>
<evidence type="ECO:0000256" key="1">
    <source>
        <dbReference type="SAM" id="MobiDB-lite"/>
    </source>
</evidence>
<evidence type="ECO:0000313" key="2">
    <source>
        <dbReference type="EMBL" id="KAK0490307.1"/>
    </source>
</evidence>
<name>A0AA39PTL8_9AGAR</name>
<feature type="compositionally biased region" description="Acidic residues" evidence="1">
    <location>
        <begin position="235"/>
        <end position="254"/>
    </location>
</feature>
<feature type="region of interest" description="Disordered" evidence="1">
    <location>
        <begin position="235"/>
        <end position="256"/>
    </location>
</feature>
<evidence type="ECO:0000313" key="3">
    <source>
        <dbReference type="Proteomes" id="UP001175227"/>
    </source>
</evidence>
<feature type="compositionally biased region" description="Low complexity" evidence="1">
    <location>
        <begin position="626"/>
        <end position="636"/>
    </location>
</feature>
<feature type="compositionally biased region" description="Basic residues" evidence="1">
    <location>
        <begin position="580"/>
        <end position="590"/>
    </location>
</feature>
<comment type="caution">
    <text evidence="2">The sequence shown here is derived from an EMBL/GenBank/DDBJ whole genome shotgun (WGS) entry which is preliminary data.</text>
</comment>
<accession>A0AA39PTL8</accession>
<dbReference type="AlphaFoldDB" id="A0AA39PTL8"/>
<sequence>MPATLPSSKLIQIYDSLPPESQRKLVEANLKYILDSAPRRKARRVVCYASRFRKRHSLIPLLDLQGKKKEINGLLADLTRNAKCSLVKDRSNRDELLIEIIDSISAWLSTIWVVVYEHCVHFRLAHQCLLFITDVLERLGDVSRVGGCQCSLKTYEVDIRLKRTNGKTVKHFLFHGPHNIDVVLLWMWRELFVSFSASGGRQARKEIPKMMLDIVEEIGWQSLVRLLKGGISEDDDEEWEDYNNDDDEDNESESELNTGGDRCSCCLHASHWSPQINRQRLYLRGFVHQCLHSIFETAPSQELYIILKELGCNTPVETQRELFDILSQTAGYSSDTFAAALGIYTAENDTQAILHLLDSYSSLLRPRDAPVLQLALLVLSESPLLRTRTLQIIEKEMTDLVCAIRSAIHSNFCRVEDTVHKDELQRILKLSSSSQQRSDRVEQWIDDVITPSSAPLHAVAFAAMMMGIPPPGIEDGEDPDFLGHLDLDPTDPDLEDLREELRPPLGERFDSWIEVANAIKGGTPILSKIYTKATELMPFLRAHDVCEAMQTRISDRPSKRHVSDALNTLSSFAKIQRKRMALRADKKRQKQQQQQSQPASSTQSFRIGAGGFAFDFSSSPPPPPGHASFGGIDDVD</sequence>
<reference evidence="2" key="1">
    <citation type="submission" date="2023-06" db="EMBL/GenBank/DDBJ databases">
        <authorList>
            <consortium name="Lawrence Berkeley National Laboratory"/>
            <person name="Ahrendt S."/>
            <person name="Sahu N."/>
            <person name="Indic B."/>
            <person name="Wong-Bajracharya J."/>
            <person name="Merenyi Z."/>
            <person name="Ke H.-M."/>
            <person name="Monk M."/>
            <person name="Kocsube S."/>
            <person name="Drula E."/>
            <person name="Lipzen A."/>
            <person name="Balint B."/>
            <person name="Henrissat B."/>
            <person name="Andreopoulos B."/>
            <person name="Martin F.M."/>
            <person name="Harder C.B."/>
            <person name="Rigling D."/>
            <person name="Ford K.L."/>
            <person name="Foster G.D."/>
            <person name="Pangilinan J."/>
            <person name="Papanicolaou A."/>
            <person name="Barry K."/>
            <person name="LaButti K."/>
            <person name="Viragh M."/>
            <person name="Koriabine M."/>
            <person name="Yan M."/>
            <person name="Riley R."/>
            <person name="Champramary S."/>
            <person name="Plett K.L."/>
            <person name="Tsai I.J."/>
            <person name="Slot J."/>
            <person name="Sipos G."/>
            <person name="Plett J."/>
            <person name="Nagy L.G."/>
            <person name="Grigoriev I.V."/>
        </authorList>
    </citation>
    <scope>NUCLEOTIDE SEQUENCE</scope>
    <source>
        <strain evidence="2">ICMP 16352</strain>
    </source>
</reference>
<gene>
    <name evidence="2" type="ORF">IW261DRAFT_6296</name>
</gene>
<dbReference type="EMBL" id="JAUEPR010000001">
    <property type="protein sequence ID" value="KAK0490307.1"/>
    <property type="molecule type" value="Genomic_DNA"/>
</dbReference>
<dbReference type="Proteomes" id="UP001175227">
    <property type="component" value="Unassembled WGS sequence"/>
</dbReference>
<organism evidence="2 3">
    <name type="scientific">Armillaria novae-zelandiae</name>
    <dbReference type="NCBI Taxonomy" id="153914"/>
    <lineage>
        <taxon>Eukaryota</taxon>
        <taxon>Fungi</taxon>
        <taxon>Dikarya</taxon>
        <taxon>Basidiomycota</taxon>
        <taxon>Agaricomycotina</taxon>
        <taxon>Agaricomycetes</taxon>
        <taxon>Agaricomycetidae</taxon>
        <taxon>Agaricales</taxon>
        <taxon>Marasmiineae</taxon>
        <taxon>Physalacriaceae</taxon>
        <taxon>Armillaria</taxon>
    </lineage>
</organism>
<protein>
    <submittedName>
        <fullName evidence="2">Uncharacterized protein</fullName>
    </submittedName>
</protein>
<keyword evidence="3" id="KW-1185">Reference proteome</keyword>